<feature type="domain" description="Tudor" evidence="9">
    <location>
        <begin position="1046"/>
        <end position="1104"/>
    </location>
</feature>
<dbReference type="CDD" id="cd19757">
    <property type="entry name" value="Bbox1"/>
    <property type="match status" value="1"/>
</dbReference>
<dbReference type="InterPro" id="IPR001841">
    <property type="entry name" value="Znf_RING"/>
</dbReference>
<evidence type="ECO:0000259" key="9">
    <source>
        <dbReference type="PROSITE" id="PS50304"/>
    </source>
</evidence>
<dbReference type="EMBL" id="JBEDNZ010000011">
    <property type="protein sequence ID" value="KAL0832049.1"/>
    <property type="molecule type" value="Genomic_DNA"/>
</dbReference>
<keyword evidence="3" id="KW-0862">Zinc</keyword>
<dbReference type="InterPro" id="IPR002999">
    <property type="entry name" value="Tudor"/>
</dbReference>
<dbReference type="InterPro" id="IPR035437">
    <property type="entry name" value="SNase_OB-fold_sf"/>
</dbReference>
<feature type="coiled-coil region" evidence="5">
    <location>
        <begin position="283"/>
        <end position="339"/>
    </location>
</feature>
<evidence type="ECO:0000259" key="8">
    <source>
        <dbReference type="PROSITE" id="PS50119"/>
    </source>
</evidence>
<dbReference type="PANTHER" id="PTHR16442:SF1">
    <property type="entry name" value="RING FINGER PROTEIN 17"/>
    <property type="match status" value="1"/>
</dbReference>
<evidence type="ECO:0000256" key="4">
    <source>
        <dbReference type="PROSITE-ProRule" id="PRU00024"/>
    </source>
</evidence>
<keyword evidence="2 4" id="KW-0863">Zinc-finger</keyword>
<dbReference type="PROSITE" id="PS50119">
    <property type="entry name" value="ZF_BBOX"/>
    <property type="match status" value="1"/>
</dbReference>
<evidence type="ECO:0000313" key="11">
    <source>
        <dbReference type="Proteomes" id="UP001549921"/>
    </source>
</evidence>
<keyword evidence="5" id="KW-0175">Coiled coil</keyword>
<dbReference type="SUPFAM" id="SSF63748">
    <property type="entry name" value="Tudor/PWWP/MBT"/>
    <property type="match status" value="5"/>
</dbReference>
<sequence length="1736" mass="197395">MDEKLKKICPSCSQLYHLKSLTLGHFSYALTPQLKGNVPLLLTCGHSMCESCVRNIVKFGEPIECKICHRDMEVKPSDVALLSINKMVLYQLFPVNIFMLGELTLQYMEDNSSSQGGKNEDYYVDLHKIIKSVDSTQGQCLECHNPTTKMCKQCATVLCETCFNKTHKNFIVFKNHVLTNIEQIMEPNHCKIHKDKALDYYCNNCSKSICMDCLMVGGEKSCKNHNVVSMQEVNANFYEELNQISPKVNDTFKRLTKTAVDIGNILHNLENDTGAACELTNIMADIEQHFSKLSAKIQNHKKEVLDIILAVKSAEKESLRKAKNDVANAITNAKKVLNAINVSAEPEKQKQINFSVLLESAKEIVETPWYLTKDEKSKDPLKVAVNEDICALVTDYIHLEGNVKSMYKLQSTSELGEGVEIPPPPTAPVFPPELPKDVRQQKKPKMPEVKDSNSRESTSRENNYRDNKPGFFKSAPKYRSKSGSVSSLNSGESEASYKSYITPNESCPRPMVQHVQPFEESQHPKQIHEGSQELIYITHIVDPHNFFVQRSCHQKLVKDMLREFRNANSMPKPSHNHLSEGKLYLVFNKTDNMWQRCRVISIDRRNANQIQLHVFCIDFGSTEVVGIDKLRLLPPARLQSPYPLALNCSLANCVPKNGSWTSDDSILIQNIIDNKQAVIHVRHIRSTSDFMVRYDCDVTTFEEGVSIAHALVFHERAKMLNPRLPYPKITGIMERPKLFMGNNDFKPKSIEEVYITSIVSPDKFFVRKRHLQSVYEKLCEDMDQEYSLSVNTGSIYLPEVGMDCVVNTEKYRTENDVAVWARAVVTELPGRGRVRLLLPDTGATLLVHWSALRHIRRQFTTAKALATECYLAGVTPLNKKWSAASVALLHRFADRLLELHVDDARGRGALGVTLYDKADPENEICVNNEMIKYKFAVTFGLFKFNKNDAQDQVITNKSPLDKPKHSQKPKSEITILQRQNSPKKKIKEEDLEAKDKGPLRLEAKVLHYQSPSLLYISLLHQNKLFTDLFEKIQKYYTTMKTQGKSDWAVGERCCTICAQSQTWRRAVIVELEKDNAKIFYSDFAFVETVPVASLRELPNEFAVVGDAAIKCHLCGVIPAVGEEWPSLTKEYLKELLDAYKRVFITKLGTFKNKSMPIEIWVYHTVQGGALEPNKSEWRCLNMKIIEQGLGIPDKSQESTSAENSGADDDMLSFLNVTGSVNEWLQLEPMPTKPLIDESDSENHTPSPDVCDESNSNMDGVLKNSKTIFISDWLPPEPLPNKEFTAMPTYIDNDGVIYLHDICQQDTLDLIRKALDVRFKSPDPKAKYAKWTVGEPCIAMFFLDNRFYRGRVVEVNEDTKSCIVHYIDYGNEESCSFENLRKSIVLYQIPVQAHKCVLDRIRPVGNQWDRQTLDYIHKSIVEKQCFVKISGEKDGDLIPIDLKYDKLWINDHLVDFEMAVYTDGSKAVVRRFAPPPATKFVEEPPFVESDSGPDYIVDESNDTGPSSTSVDSFDMKAIRGKDWNKLLDDDTDDQSLEGKYTTFPKFDKEEFLCNITIINDIKTLELSIIHDDETNLLYEEMFSKLHAEGENLCPLNGIFENKACIALFHEDGQWYRASILQHSERKNQIKVRYVDYGNIEIISLADAREVTDDFTQLPPSSMEVKLHGVEPNQDIGVDVISQEFSSVFLDKGPFTAKVIKSSDPYPIVELRNDSNELVYESLINKGIFLKSDDNADF</sequence>
<dbReference type="PROSITE" id="PS00518">
    <property type="entry name" value="ZF_RING_1"/>
    <property type="match status" value="1"/>
</dbReference>
<comment type="caution">
    <text evidence="10">The sequence shown here is derived from an EMBL/GenBank/DDBJ whole genome shotgun (WGS) entry which is preliminary data.</text>
</comment>
<dbReference type="PROSITE" id="PS50304">
    <property type="entry name" value="TUDOR"/>
    <property type="match status" value="4"/>
</dbReference>
<dbReference type="PROSITE" id="PS50089">
    <property type="entry name" value="ZF_RING_2"/>
    <property type="match status" value="1"/>
</dbReference>
<dbReference type="InterPro" id="IPR000315">
    <property type="entry name" value="Znf_B-box"/>
</dbReference>
<dbReference type="SMART" id="SM00336">
    <property type="entry name" value="BBOX"/>
    <property type="match status" value="2"/>
</dbReference>
<feature type="domain" description="RING-type" evidence="7">
    <location>
        <begin position="9"/>
        <end position="69"/>
    </location>
</feature>
<evidence type="ECO:0000256" key="6">
    <source>
        <dbReference type="SAM" id="MobiDB-lite"/>
    </source>
</evidence>
<dbReference type="InterPro" id="IPR017907">
    <property type="entry name" value="Znf_RING_CS"/>
</dbReference>
<dbReference type="PANTHER" id="PTHR16442">
    <property type="entry name" value="RING FINGER PROTEIN 17"/>
    <property type="match status" value="1"/>
</dbReference>
<name>A0ABD0T2A4_LOXSC</name>
<feature type="domain" description="B box-type" evidence="8">
    <location>
        <begin position="185"/>
        <end position="230"/>
    </location>
</feature>
<dbReference type="InterPro" id="IPR013083">
    <property type="entry name" value="Znf_RING/FYVE/PHD"/>
</dbReference>
<dbReference type="Pfam" id="PF00643">
    <property type="entry name" value="zf-B_box"/>
    <property type="match status" value="1"/>
</dbReference>
<dbReference type="Gene3D" id="2.40.50.90">
    <property type="match status" value="5"/>
</dbReference>
<feature type="region of interest" description="Disordered" evidence="6">
    <location>
        <begin position="954"/>
        <end position="991"/>
    </location>
</feature>
<dbReference type="Pfam" id="PF00567">
    <property type="entry name" value="TUDOR"/>
    <property type="match status" value="5"/>
</dbReference>
<keyword evidence="1" id="KW-0479">Metal-binding</keyword>
<evidence type="ECO:0000256" key="5">
    <source>
        <dbReference type="SAM" id="Coils"/>
    </source>
</evidence>
<feature type="domain" description="Tudor" evidence="9">
    <location>
        <begin position="577"/>
        <end position="640"/>
    </location>
</feature>
<evidence type="ECO:0000256" key="1">
    <source>
        <dbReference type="ARBA" id="ARBA00022723"/>
    </source>
</evidence>
<reference evidence="10 11" key="1">
    <citation type="submission" date="2024-06" db="EMBL/GenBank/DDBJ databases">
        <title>A chromosome-level genome assembly of beet webworm, Loxostege sticticalis.</title>
        <authorList>
            <person name="Zhang Y."/>
        </authorList>
    </citation>
    <scope>NUCLEOTIDE SEQUENCE [LARGE SCALE GENOMIC DNA]</scope>
    <source>
        <strain evidence="10">AQ028</strain>
        <tissue evidence="10">Male pupae</tissue>
    </source>
</reference>
<accession>A0ABD0T2A4</accession>
<evidence type="ECO:0000256" key="2">
    <source>
        <dbReference type="ARBA" id="ARBA00022771"/>
    </source>
</evidence>
<dbReference type="Proteomes" id="UP001549921">
    <property type="component" value="Unassembled WGS sequence"/>
</dbReference>
<dbReference type="FunFam" id="2.30.30.140:FF:000018">
    <property type="entry name" value="Serine/threonine-protein kinase 31"/>
    <property type="match status" value="1"/>
</dbReference>
<evidence type="ECO:0000259" key="7">
    <source>
        <dbReference type="PROSITE" id="PS50089"/>
    </source>
</evidence>
<dbReference type="Gene3D" id="3.30.40.10">
    <property type="entry name" value="Zinc/RING finger domain, C3HC4 (zinc finger)"/>
    <property type="match status" value="1"/>
</dbReference>
<gene>
    <name evidence="10" type="ORF">ABMA28_001543</name>
</gene>
<evidence type="ECO:0008006" key="12">
    <source>
        <dbReference type="Google" id="ProtNLM"/>
    </source>
</evidence>
<dbReference type="SUPFAM" id="SSF57845">
    <property type="entry name" value="B-box zinc-binding domain"/>
    <property type="match status" value="1"/>
</dbReference>
<dbReference type="Gene3D" id="2.30.30.140">
    <property type="match status" value="5"/>
</dbReference>
<dbReference type="SMART" id="SM00333">
    <property type="entry name" value="TUDOR"/>
    <property type="match status" value="5"/>
</dbReference>
<protein>
    <recommendedName>
        <fullName evidence="12">RING finger protein 17</fullName>
    </recommendedName>
</protein>
<feature type="domain" description="Tudor" evidence="9">
    <location>
        <begin position="1329"/>
        <end position="1389"/>
    </location>
</feature>
<feature type="compositionally biased region" description="Low complexity" evidence="6">
    <location>
        <begin position="481"/>
        <end position="496"/>
    </location>
</feature>
<feature type="domain" description="Tudor" evidence="9">
    <location>
        <begin position="1596"/>
        <end position="1656"/>
    </location>
</feature>
<evidence type="ECO:0000256" key="3">
    <source>
        <dbReference type="ARBA" id="ARBA00022833"/>
    </source>
</evidence>
<proteinExistence type="predicted"/>
<organism evidence="10 11">
    <name type="scientific">Loxostege sticticalis</name>
    <name type="common">Beet webworm moth</name>
    <dbReference type="NCBI Taxonomy" id="481309"/>
    <lineage>
        <taxon>Eukaryota</taxon>
        <taxon>Metazoa</taxon>
        <taxon>Ecdysozoa</taxon>
        <taxon>Arthropoda</taxon>
        <taxon>Hexapoda</taxon>
        <taxon>Insecta</taxon>
        <taxon>Pterygota</taxon>
        <taxon>Neoptera</taxon>
        <taxon>Endopterygota</taxon>
        <taxon>Lepidoptera</taxon>
        <taxon>Glossata</taxon>
        <taxon>Ditrysia</taxon>
        <taxon>Pyraloidea</taxon>
        <taxon>Crambidae</taxon>
        <taxon>Pyraustinae</taxon>
        <taxon>Loxostege</taxon>
    </lineage>
</organism>
<feature type="region of interest" description="Disordered" evidence="6">
    <location>
        <begin position="416"/>
        <end position="505"/>
    </location>
</feature>
<evidence type="ECO:0000313" key="10">
    <source>
        <dbReference type="EMBL" id="KAL0832049.1"/>
    </source>
</evidence>
<dbReference type="CDD" id="cd20379">
    <property type="entry name" value="Tudor_dTUD-like"/>
    <property type="match status" value="1"/>
</dbReference>
<feature type="compositionally biased region" description="Pro residues" evidence="6">
    <location>
        <begin position="421"/>
        <end position="433"/>
    </location>
</feature>
<dbReference type="GO" id="GO:0005737">
    <property type="term" value="C:cytoplasm"/>
    <property type="evidence" value="ECO:0007669"/>
    <property type="project" value="UniProtKB-ARBA"/>
</dbReference>
<feature type="compositionally biased region" description="Basic and acidic residues" evidence="6">
    <location>
        <begin position="434"/>
        <end position="468"/>
    </location>
</feature>
<dbReference type="Gene3D" id="3.30.160.60">
    <property type="entry name" value="Classic Zinc Finger"/>
    <property type="match status" value="1"/>
</dbReference>
<dbReference type="CDD" id="cd19756">
    <property type="entry name" value="Bbox2"/>
    <property type="match status" value="1"/>
</dbReference>
<dbReference type="GO" id="GO:0008270">
    <property type="term" value="F:zinc ion binding"/>
    <property type="evidence" value="ECO:0007669"/>
    <property type="project" value="UniProtKB-KW"/>
</dbReference>